<reference evidence="3" key="1">
    <citation type="submission" date="2020-06" db="EMBL/GenBank/DDBJ databases">
        <title>Insight into the genomes of haloalkaliphilic bacilli from Kenyan soda lakes.</title>
        <authorList>
            <person name="Mwirichia R."/>
            <person name="Villamizar G.C."/>
            <person name="Poehlein A."/>
            <person name="Mugweru J."/>
            <person name="Kipnyargis A."/>
            <person name="Kiplimo D."/>
            <person name="Orwa P."/>
            <person name="Daniel R."/>
        </authorList>
    </citation>
    <scope>NUCLEOTIDE SEQUENCE</scope>
    <source>
        <strain evidence="3">B1096_S55</strain>
    </source>
</reference>
<protein>
    <submittedName>
        <fullName evidence="3">Glycosyltransferase family 1 protein</fullName>
    </submittedName>
</protein>
<evidence type="ECO:0000259" key="2">
    <source>
        <dbReference type="Pfam" id="PF13439"/>
    </source>
</evidence>
<dbReference type="PANTHER" id="PTHR45947">
    <property type="entry name" value="SULFOQUINOVOSYL TRANSFERASE SQD2"/>
    <property type="match status" value="1"/>
</dbReference>
<dbReference type="Gene3D" id="3.40.50.2000">
    <property type="entry name" value="Glycogen Phosphorylase B"/>
    <property type="match status" value="2"/>
</dbReference>
<evidence type="ECO:0000313" key="3">
    <source>
        <dbReference type="EMBL" id="MCR6096275.1"/>
    </source>
</evidence>
<evidence type="ECO:0000313" key="4">
    <source>
        <dbReference type="Proteomes" id="UP001057753"/>
    </source>
</evidence>
<proteinExistence type="predicted"/>
<feature type="domain" description="Glycosyl transferase family 1" evidence="1">
    <location>
        <begin position="184"/>
        <end position="344"/>
    </location>
</feature>
<organism evidence="3 4">
    <name type="scientific">Salipaludibacillus agaradhaerens</name>
    <name type="common">Bacillus agaradhaerens</name>
    <dbReference type="NCBI Taxonomy" id="76935"/>
    <lineage>
        <taxon>Bacteria</taxon>
        <taxon>Bacillati</taxon>
        <taxon>Bacillota</taxon>
        <taxon>Bacilli</taxon>
        <taxon>Bacillales</taxon>
        <taxon>Bacillaceae</taxon>
    </lineage>
</organism>
<dbReference type="SUPFAM" id="SSF53756">
    <property type="entry name" value="UDP-Glycosyltransferase/glycogen phosphorylase"/>
    <property type="match status" value="1"/>
</dbReference>
<dbReference type="AlphaFoldDB" id="A0A9Q4B172"/>
<dbReference type="GO" id="GO:0016757">
    <property type="term" value="F:glycosyltransferase activity"/>
    <property type="evidence" value="ECO:0007669"/>
    <property type="project" value="InterPro"/>
</dbReference>
<dbReference type="RefSeq" id="WP_257820915.1">
    <property type="nucleotide sequence ID" value="NZ_JABXYM010000001.1"/>
</dbReference>
<name>A0A9Q4B172_SALAG</name>
<comment type="caution">
    <text evidence="3">The sequence shown here is derived from an EMBL/GenBank/DDBJ whole genome shotgun (WGS) entry which is preliminary data.</text>
</comment>
<dbReference type="InterPro" id="IPR028098">
    <property type="entry name" value="Glyco_trans_4-like_N"/>
</dbReference>
<accession>A0A9Q4B172</accession>
<dbReference type="EMBL" id="JABXYM010000001">
    <property type="protein sequence ID" value="MCR6096275.1"/>
    <property type="molecule type" value="Genomic_DNA"/>
</dbReference>
<dbReference type="Pfam" id="PF00534">
    <property type="entry name" value="Glycos_transf_1"/>
    <property type="match status" value="1"/>
</dbReference>
<dbReference type="InterPro" id="IPR050194">
    <property type="entry name" value="Glycosyltransferase_grp1"/>
</dbReference>
<dbReference type="Proteomes" id="UP001057753">
    <property type="component" value="Unassembled WGS sequence"/>
</dbReference>
<dbReference type="PANTHER" id="PTHR45947:SF3">
    <property type="entry name" value="SULFOQUINOVOSYL TRANSFERASE SQD2"/>
    <property type="match status" value="1"/>
</dbReference>
<dbReference type="InterPro" id="IPR001296">
    <property type="entry name" value="Glyco_trans_1"/>
</dbReference>
<dbReference type="CDD" id="cd03812">
    <property type="entry name" value="GT4_CapH-like"/>
    <property type="match status" value="1"/>
</dbReference>
<evidence type="ECO:0000259" key="1">
    <source>
        <dbReference type="Pfam" id="PF00534"/>
    </source>
</evidence>
<keyword evidence="4" id="KW-1185">Reference proteome</keyword>
<feature type="domain" description="Glycosyltransferase subfamily 4-like N-terminal" evidence="2">
    <location>
        <begin position="16"/>
        <end position="166"/>
    </location>
</feature>
<dbReference type="Pfam" id="PF13439">
    <property type="entry name" value="Glyco_transf_4"/>
    <property type="match status" value="1"/>
</dbReference>
<sequence length="364" mass="41383">MKKKILHVTGQMNRAGTETMLMNLYRQVHHEMQFDFISYSQDDGHYDEEIRQLGGNVIKLTRPSSISELSKAIKKHGPYAAVHAHTLFHCGIVNTAAALARVPVRVAHAHTTEEACHSFKKWLYMKSMKRLIKLFSTDFYACSKRAATFLFGERTIKQKNYTYFPNVIPYHHFLQHDKNDIAVFKEKWGIKSDIVIGHVGRFIEAKNHHFLLTLLAAIKRKGHSVSLLLIGEGHLKEDIERQAKNMGIQDDVIFTGLLKDIRAPLYTMDCFVFPSRFEGLGLVLLEAQATGLPCVTSDAIQPEADIKLGLVERLSLTDSIDTWVARILEASTHRETEATTIKTAFEAAGYNYENAYTKLQNTYR</sequence>
<gene>
    <name evidence="3" type="ORF">HXA33_06905</name>
</gene>